<dbReference type="Proteomes" id="UP001321760">
    <property type="component" value="Unassembled WGS sequence"/>
</dbReference>
<reference evidence="2" key="2">
    <citation type="submission" date="2023-05" db="EMBL/GenBank/DDBJ databases">
        <authorList>
            <consortium name="Lawrence Berkeley National Laboratory"/>
            <person name="Steindorff A."/>
            <person name="Hensen N."/>
            <person name="Bonometti L."/>
            <person name="Westerberg I."/>
            <person name="Brannstrom I.O."/>
            <person name="Guillou S."/>
            <person name="Cros-Aarteil S."/>
            <person name="Calhoun S."/>
            <person name="Haridas S."/>
            <person name="Kuo A."/>
            <person name="Mondo S."/>
            <person name="Pangilinan J."/>
            <person name="Riley R."/>
            <person name="Labutti K."/>
            <person name="Andreopoulos B."/>
            <person name="Lipzen A."/>
            <person name="Chen C."/>
            <person name="Yanf M."/>
            <person name="Daum C."/>
            <person name="Ng V."/>
            <person name="Clum A."/>
            <person name="Ohm R."/>
            <person name="Martin F."/>
            <person name="Silar P."/>
            <person name="Natvig D."/>
            <person name="Lalanne C."/>
            <person name="Gautier V."/>
            <person name="Ament-Velasquez S.L."/>
            <person name="Kruys A."/>
            <person name="Hutchinson M.I."/>
            <person name="Powell A.J."/>
            <person name="Barry K."/>
            <person name="Miller A.N."/>
            <person name="Grigoriev I.V."/>
            <person name="Debuchy R."/>
            <person name="Gladieux P."/>
            <person name="Thoren M.H."/>
            <person name="Johannesson H."/>
        </authorList>
    </citation>
    <scope>NUCLEOTIDE SEQUENCE</scope>
    <source>
        <strain evidence="2">PSN243</strain>
    </source>
</reference>
<accession>A0AAV9GBD8</accession>
<feature type="compositionally biased region" description="Basic and acidic residues" evidence="1">
    <location>
        <begin position="100"/>
        <end position="110"/>
    </location>
</feature>
<feature type="compositionally biased region" description="Basic and acidic residues" evidence="1">
    <location>
        <begin position="16"/>
        <end position="29"/>
    </location>
</feature>
<dbReference type="AlphaFoldDB" id="A0AAV9GBD8"/>
<feature type="region of interest" description="Disordered" evidence="1">
    <location>
        <begin position="392"/>
        <end position="425"/>
    </location>
</feature>
<gene>
    <name evidence="2" type="ORF">QBC34DRAFT_384253</name>
</gene>
<dbReference type="PANTHER" id="PTHR38166">
    <property type="entry name" value="C2H2-TYPE DOMAIN-CONTAINING PROTEIN-RELATED"/>
    <property type="match status" value="1"/>
</dbReference>
<protein>
    <recommendedName>
        <fullName evidence="4">C2H2-type domain-containing protein</fullName>
    </recommendedName>
</protein>
<feature type="region of interest" description="Disordered" evidence="1">
    <location>
        <begin position="14"/>
        <end position="127"/>
    </location>
</feature>
<organism evidence="2 3">
    <name type="scientific">Podospora aff. communis PSN243</name>
    <dbReference type="NCBI Taxonomy" id="3040156"/>
    <lineage>
        <taxon>Eukaryota</taxon>
        <taxon>Fungi</taxon>
        <taxon>Dikarya</taxon>
        <taxon>Ascomycota</taxon>
        <taxon>Pezizomycotina</taxon>
        <taxon>Sordariomycetes</taxon>
        <taxon>Sordariomycetidae</taxon>
        <taxon>Sordariales</taxon>
        <taxon>Podosporaceae</taxon>
        <taxon>Podospora</taxon>
    </lineage>
</organism>
<evidence type="ECO:0000313" key="3">
    <source>
        <dbReference type="Proteomes" id="UP001321760"/>
    </source>
</evidence>
<name>A0AAV9GBD8_9PEZI</name>
<dbReference type="EMBL" id="MU865965">
    <property type="protein sequence ID" value="KAK4445454.1"/>
    <property type="molecule type" value="Genomic_DNA"/>
</dbReference>
<reference evidence="2" key="1">
    <citation type="journal article" date="2023" name="Mol. Phylogenet. Evol.">
        <title>Genome-scale phylogeny and comparative genomics of the fungal order Sordariales.</title>
        <authorList>
            <person name="Hensen N."/>
            <person name="Bonometti L."/>
            <person name="Westerberg I."/>
            <person name="Brannstrom I.O."/>
            <person name="Guillou S."/>
            <person name="Cros-Aarteil S."/>
            <person name="Calhoun S."/>
            <person name="Haridas S."/>
            <person name="Kuo A."/>
            <person name="Mondo S."/>
            <person name="Pangilinan J."/>
            <person name="Riley R."/>
            <person name="LaButti K."/>
            <person name="Andreopoulos B."/>
            <person name="Lipzen A."/>
            <person name="Chen C."/>
            <person name="Yan M."/>
            <person name="Daum C."/>
            <person name="Ng V."/>
            <person name="Clum A."/>
            <person name="Steindorff A."/>
            <person name="Ohm R.A."/>
            <person name="Martin F."/>
            <person name="Silar P."/>
            <person name="Natvig D.O."/>
            <person name="Lalanne C."/>
            <person name="Gautier V."/>
            <person name="Ament-Velasquez S.L."/>
            <person name="Kruys A."/>
            <person name="Hutchinson M.I."/>
            <person name="Powell A.J."/>
            <person name="Barry K."/>
            <person name="Miller A.N."/>
            <person name="Grigoriev I.V."/>
            <person name="Debuchy R."/>
            <person name="Gladieux P."/>
            <person name="Hiltunen Thoren M."/>
            <person name="Johannesson H."/>
        </authorList>
    </citation>
    <scope>NUCLEOTIDE SEQUENCE</scope>
    <source>
        <strain evidence="2">PSN243</strain>
    </source>
</reference>
<evidence type="ECO:0000256" key="1">
    <source>
        <dbReference type="SAM" id="MobiDB-lite"/>
    </source>
</evidence>
<feature type="compositionally biased region" description="Basic and acidic residues" evidence="1">
    <location>
        <begin position="62"/>
        <end position="75"/>
    </location>
</feature>
<comment type="caution">
    <text evidence="2">The sequence shown here is derived from an EMBL/GenBank/DDBJ whole genome shotgun (WGS) entry which is preliminary data.</text>
</comment>
<dbReference type="PANTHER" id="PTHR38166:SF1">
    <property type="entry name" value="C2H2-TYPE DOMAIN-CONTAINING PROTEIN"/>
    <property type="match status" value="1"/>
</dbReference>
<keyword evidence="3" id="KW-1185">Reference proteome</keyword>
<evidence type="ECO:0008006" key="4">
    <source>
        <dbReference type="Google" id="ProtNLM"/>
    </source>
</evidence>
<sequence length="425" mass="46859">MVVSLKNLKASIIRDAPSKHGMAESHDSDAGGSARSFDISHRSQRHATEAIQESPAAGQTPEPHRLPQQDARADPSSRPNTRAKPATAPGRKGKFPQIAQHDRDQRDDDKKHKRQETAHPGQSFACPFAKSDPVEHISCLKYQMKRIGDVKNHILRYHMMPVHCPTCGLEFKKAGRQKHDDRANHVRGRKCIVADFQFPPGLLSPEQMDGLKECGEDSSQRGSKYERRWYALWTFLVNGSAAPSTPYAGSEFQERMEIAAANVANNHQIREAVNRFAYGQQTEAENLVNSVVRLFRTFADGEKDARATYTSLRGSSPLQPVLAPTPRGSFTLPIEHNDAGYGDVLHTLVGSQPGAFTWDYWQPNLEPELGIPGGDYLTPNVSSTAPDSILPARLFGNDGPTESSYGGDERPNSSWPGPGHLPPSF</sequence>
<evidence type="ECO:0000313" key="2">
    <source>
        <dbReference type="EMBL" id="KAK4445454.1"/>
    </source>
</evidence>
<proteinExistence type="predicted"/>